<proteinExistence type="predicted"/>
<comment type="caution">
    <text evidence="1">The sequence shown here is derived from an EMBL/GenBank/DDBJ whole genome shotgun (WGS) entry which is preliminary data.</text>
</comment>
<sequence>MSGQSGNAKVVGNEAKEKLLKINLKKCLTLRINSLEYASASIAKLTKQAL</sequence>
<name>A0AAU9QXR8_9VIBR</name>
<gene>
    <name evidence="1" type="ORF">THF1A12_80001</name>
</gene>
<evidence type="ECO:0000313" key="1">
    <source>
        <dbReference type="EMBL" id="CAH1603623.1"/>
    </source>
</evidence>
<dbReference type="AlphaFoldDB" id="A0AAU9QXR8"/>
<evidence type="ECO:0000313" key="2">
    <source>
        <dbReference type="Proteomes" id="UP001295462"/>
    </source>
</evidence>
<organism evidence="1 2">
    <name type="scientific">Vibrio jasicida</name>
    <dbReference type="NCBI Taxonomy" id="766224"/>
    <lineage>
        <taxon>Bacteria</taxon>
        <taxon>Pseudomonadati</taxon>
        <taxon>Pseudomonadota</taxon>
        <taxon>Gammaproteobacteria</taxon>
        <taxon>Vibrionales</taxon>
        <taxon>Vibrionaceae</taxon>
        <taxon>Vibrio</taxon>
    </lineage>
</organism>
<dbReference type="Proteomes" id="UP001295462">
    <property type="component" value="Unassembled WGS sequence"/>
</dbReference>
<dbReference type="EMBL" id="CAKMUD010000138">
    <property type="protein sequence ID" value="CAH1603623.1"/>
    <property type="molecule type" value="Genomic_DNA"/>
</dbReference>
<protein>
    <submittedName>
        <fullName evidence="1">Uncharacterized protein</fullName>
    </submittedName>
</protein>
<reference evidence="1" key="1">
    <citation type="submission" date="2022-01" db="EMBL/GenBank/DDBJ databases">
        <authorList>
            <person name="Lagorce A."/>
        </authorList>
    </citation>
    <scope>NUCLEOTIDE SEQUENCE</scope>
    <source>
        <strain evidence="1">Th15_F1_A12</strain>
    </source>
</reference>
<accession>A0AAU9QXR8</accession>